<dbReference type="EMBL" id="CM042883">
    <property type="protein sequence ID" value="KAI4371627.1"/>
    <property type="molecule type" value="Genomic_DNA"/>
</dbReference>
<organism evidence="1 2">
    <name type="scientific">Melastoma candidum</name>
    <dbReference type="NCBI Taxonomy" id="119954"/>
    <lineage>
        <taxon>Eukaryota</taxon>
        <taxon>Viridiplantae</taxon>
        <taxon>Streptophyta</taxon>
        <taxon>Embryophyta</taxon>
        <taxon>Tracheophyta</taxon>
        <taxon>Spermatophyta</taxon>
        <taxon>Magnoliopsida</taxon>
        <taxon>eudicotyledons</taxon>
        <taxon>Gunneridae</taxon>
        <taxon>Pentapetalae</taxon>
        <taxon>rosids</taxon>
        <taxon>malvids</taxon>
        <taxon>Myrtales</taxon>
        <taxon>Melastomataceae</taxon>
        <taxon>Melastomatoideae</taxon>
        <taxon>Melastomateae</taxon>
        <taxon>Melastoma</taxon>
    </lineage>
</organism>
<dbReference type="Proteomes" id="UP001057402">
    <property type="component" value="Chromosome 4"/>
</dbReference>
<proteinExistence type="predicted"/>
<name>A0ACB9QZK1_9MYRT</name>
<reference evidence="2" key="1">
    <citation type="journal article" date="2023" name="Front. Plant Sci.">
        <title>Chromosomal-level genome assembly of Melastoma candidum provides insights into trichome evolution.</title>
        <authorList>
            <person name="Zhong Y."/>
            <person name="Wu W."/>
            <person name="Sun C."/>
            <person name="Zou P."/>
            <person name="Liu Y."/>
            <person name="Dai S."/>
            <person name="Zhou R."/>
        </authorList>
    </citation>
    <scope>NUCLEOTIDE SEQUENCE [LARGE SCALE GENOMIC DNA]</scope>
</reference>
<sequence>MDSALTDIHGQLPTVSEGSVIPSQFQGLHNLLCTTIPAYATQKFPARPTFWCLVWGEASRMVLASKPMLTSLLPHQSGIDPYFQAGPSGVSDARNSNSGLGQVYVDASCSRSGQYGPYQCRVF</sequence>
<protein>
    <submittedName>
        <fullName evidence="1">Uncharacterized protein</fullName>
    </submittedName>
</protein>
<keyword evidence="2" id="KW-1185">Reference proteome</keyword>
<evidence type="ECO:0000313" key="2">
    <source>
        <dbReference type="Proteomes" id="UP001057402"/>
    </source>
</evidence>
<comment type="caution">
    <text evidence="1">The sequence shown here is derived from an EMBL/GenBank/DDBJ whole genome shotgun (WGS) entry which is preliminary data.</text>
</comment>
<accession>A0ACB9QZK1</accession>
<gene>
    <name evidence="1" type="ORF">MLD38_009954</name>
</gene>
<evidence type="ECO:0000313" key="1">
    <source>
        <dbReference type="EMBL" id="KAI4371627.1"/>
    </source>
</evidence>